<keyword evidence="5" id="KW-1185">Reference proteome</keyword>
<keyword evidence="3" id="KW-0472">Membrane</keyword>
<dbReference type="InterPro" id="IPR015915">
    <property type="entry name" value="Kelch-typ_b-propeller"/>
</dbReference>
<dbReference type="PANTHER" id="PTHR46093">
    <property type="entry name" value="ACYL-COA-BINDING DOMAIN-CONTAINING PROTEIN 5"/>
    <property type="match status" value="1"/>
</dbReference>
<name>A0A137NT46_CONC2</name>
<dbReference type="EMBL" id="KQ964795">
    <property type="protein sequence ID" value="KXN65933.1"/>
    <property type="molecule type" value="Genomic_DNA"/>
</dbReference>
<keyword evidence="1" id="KW-0880">Kelch repeat</keyword>
<dbReference type="AlphaFoldDB" id="A0A137NT46"/>
<feature type="transmembrane region" description="Helical" evidence="3">
    <location>
        <begin position="232"/>
        <end position="257"/>
    </location>
</feature>
<proteinExistence type="predicted"/>
<evidence type="ECO:0000313" key="4">
    <source>
        <dbReference type="EMBL" id="KXN65933.1"/>
    </source>
</evidence>
<keyword evidence="3" id="KW-1133">Transmembrane helix</keyword>
<dbReference type="OrthoDB" id="45365at2759"/>
<evidence type="ECO:0000313" key="5">
    <source>
        <dbReference type="Proteomes" id="UP000070444"/>
    </source>
</evidence>
<dbReference type="PANTHER" id="PTHR46093:SF18">
    <property type="entry name" value="FIBRONECTIN TYPE-III DOMAIN-CONTAINING PROTEIN"/>
    <property type="match status" value="1"/>
</dbReference>
<gene>
    <name evidence="4" type="ORF">CONCODRAFT_12357</name>
</gene>
<protein>
    <recommendedName>
        <fullName evidence="6">Galactose oxidase</fullName>
    </recommendedName>
</protein>
<keyword evidence="2" id="KW-0677">Repeat</keyword>
<evidence type="ECO:0000256" key="1">
    <source>
        <dbReference type="ARBA" id="ARBA00022441"/>
    </source>
</evidence>
<accession>A0A137NT46</accession>
<evidence type="ECO:0008006" key="6">
    <source>
        <dbReference type="Google" id="ProtNLM"/>
    </source>
</evidence>
<sequence>MYIIGGYAYSDQLNSTILTSCVFKYNFKSNIWSDLSESSKSTLPPIAIHRTVQVNDTLFILNGYSPDSTDTKYPQTYNSNDPIKENTINKMYKFDLLTEKWSVVNLKTNLDSAKYGDGSMRGASYNYYNGNIISYGALKYLDSKSREPYFGTLDLVTMEWHQNQIDTDTGLSNTLRLSFHQTLIIGDQLILFQSYTNQKYAVGPFVINLKDFKFQSYLNYSGHINSSEGPPVYTIIIIVLSSLVGVVLLISFIIFVIRYRKNKSKRRNNKQTKPVWAAPAKGSYRYLSGSEAFDHSQTGEIFSLENTGNLDYHIARSSFVQEDLNCLTLVRHGFDQNISSSNTTKIDP</sequence>
<keyword evidence="3" id="KW-0812">Transmembrane</keyword>
<organism evidence="4 5">
    <name type="scientific">Conidiobolus coronatus (strain ATCC 28846 / CBS 209.66 / NRRL 28638)</name>
    <name type="common">Delacroixia coronata</name>
    <dbReference type="NCBI Taxonomy" id="796925"/>
    <lineage>
        <taxon>Eukaryota</taxon>
        <taxon>Fungi</taxon>
        <taxon>Fungi incertae sedis</taxon>
        <taxon>Zoopagomycota</taxon>
        <taxon>Entomophthoromycotina</taxon>
        <taxon>Entomophthoromycetes</taxon>
        <taxon>Entomophthorales</taxon>
        <taxon>Ancylistaceae</taxon>
        <taxon>Conidiobolus</taxon>
    </lineage>
</organism>
<dbReference type="SUPFAM" id="SSF117281">
    <property type="entry name" value="Kelch motif"/>
    <property type="match status" value="1"/>
</dbReference>
<dbReference type="Gene3D" id="2.120.10.80">
    <property type="entry name" value="Kelch-type beta propeller"/>
    <property type="match status" value="1"/>
</dbReference>
<evidence type="ECO:0000256" key="3">
    <source>
        <dbReference type="SAM" id="Phobius"/>
    </source>
</evidence>
<reference evidence="4 5" key="1">
    <citation type="journal article" date="2015" name="Genome Biol. Evol.">
        <title>Phylogenomic analyses indicate that early fungi evolved digesting cell walls of algal ancestors of land plants.</title>
        <authorList>
            <person name="Chang Y."/>
            <person name="Wang S."/>
            <person name="Sekimoto S."/>
            <person name="Aerts A.L."/>
            <person name="Choi C."/>
            <person name="Clum A."/>
            <person name="LaButti K.M."/>
            <person name="Lindquist E.A."/>
            <person name="Yee Ngan C."/>
            <person name="Ohm R.A."/>
            <person name="Salamov A.A."/>
            <person name="Grigoriev I.V."/>
            <person name="Spatafora J.W."/>
            <person name="Berbee M.L."/>
        </authorList>
    </citation>
    <scope>NUCLEOTIDE SEQUENCE [LARGE SCALE GENOMIC DNA]</scope>
    <source>
        <strain evidence="4 5">NRRL 28638</strain>
    </source>
</reference>
<dbReference type="Proteomes" id="UP000070444">
    <property type="component" value="Unassembled WGS sequence"/>
</dbReference>
<evidence type="ECO:0000256" key="2">
    <source>
        <dbReference type="ARBA" id="ARBA00022737"/>
    </source>
</evidence>